<keyword evidence="2" id="KW-1185">Reference proteome</keyword>
<proteinExistence type="predicted"/>
<organism evidence="1 2">
    <name type="scientific">Salinibacillus aidingensis</name>
    <dbReference type="NCBI Taxonomy" id="237684"/>
    <lineage>
        <taxon>Bacteria</taxon>
        <taxon>Bacillati</taxon>
        <taxon>Bacillota</taxon>
        <taxon>Bacilli</taxon>
        <taxon>Bacillales</taxon>
        <taxon>Bacillaceae</taxon>
        <taxon>Salinibacillus</taxon>
    </lineage>
</organism>
<evidence type="ECO:0000313" key="1">
    <source>
        <dbReference type="EMBL" id="GAA0497322.1"/>
    </source>
</evidence>
<gene>
    <name evidence="1" type="ORF">GCM10008986_25370</name>
</gene>
<comment type="caution">
    <text evidence="1">The sequence shown here is derived from an EMBL/GenBank/DDBJ whole genome shotgun (WGS) entry which is preliminary data.</text>
</comment>
<accession>A0ABP3LBK4</accession>
<reference evidence="2" key="1">
    <citation type="journal article" date="2019" name="Int. J. Syst. Evol. Microbiol.">
        <title>The Global Catalogue of Microorganisms (GCM) 10K type strain sequencing project: providing services to taxonomists for standard genome sequencing and annotation.</title>
        <authorList>
            <consortium name="The Broad Institute Genomics Platform"/>
            <consortium name="The Broad Institute Genome Sequencing Center for Infectious Disease"/>
            <person name="Wu L."/>
            <person name="Ma J."/>
        </authorList>
    </citation>
    <scope>NUCLEOTIDE SEQUENCE [LARGE SCALE GENOMIC DNA]</scope>
    <source>
        <strain evidence="2">JCM 12389</strain>
    </source>
</reference>
<evidence type="ECO:0000313" key="2">
    <source>
        <dbReference type="Proteomes" id="UP001500880"/>
    </source>
</evidence>
<sequence>MKANSMIFIIGFVLAFAGGYLLFGSSNAAEETVDPAPAEDTTAYIFGKSCLTPL</sequence>
<dbReference type="RefSeq" id="WP_343841701.1">
    <property type="nucleotide sequence ID" value="NZ_BAAADO010000005.1"/>
</dbReference>
<protein>
    <submittedName>
        <fullName evidence="1">Uncharacterized protein</fullName>
    </submittedName>
</protein>
<name>A0ABP3LBK4_9BACI</name>
<dbReference type="Proteomes" id="UP001500880">
    <property type="component" value="Unassembled WGS sequence"/>
</dbReference>
<dbReference type="EMBL" id="BAAADO010000005">
    <property type="protein sequence ID" value="GAA0497322.1"/>
    <property type="molecule type" value="Genomic_DNA"/>
</dbReference>